<dbReference type="InParanoid" id="A0A2V0NV65"/>
<feature type="region of interest" description="Disordered" evidence="1">
    <location>
        <begin position="73"/>
        <end position="103"/>
    </location>
</feature>
<dbReference type="InterPro" id="IPR000719">
    <property type="entry name" value="Prot_kinase_dom"/>
</dbReference>
<dbReference type="InterPro" id="IPR011009">
    <property type="entry name" value="Kinase-like_dom_sf"/>
</dbReference>
<sequence length="763" mass="78285">MGACVSSSPKEETDEDVTAVYPLQPLPRSDPAAALPRLLHSSTGDSSAAAAAVAPAPPPAAAAAAAEAAAEAAPAPPLPAPPPSVSVGGSAPPKHDNGGSGMNMQLLTQANELMQALSTASQTPMVALPQMARVIASKLGVALCSITGIVLEGPASAAAGAAAGLGGGAAGSLAPRAAVTLAAHGLGAATLMRRPVVRGGEWAALRPLGPGDVLHVRDAREEPQGLPRDFSELLSDACLRSFMAVPVAAGRCVLGVLMVARDGPGGFDAEWWPQMLAAAANTLLPHLRNPQAPLIASLDATPDPAEFFSRLLHGATAFTLAATNMRAGLRLGLADSGNALLLEREGHAASVADDDAGAYAAATGVFMPPAPGVAVVATLVPLLHTLLGSSLHVRKPRAIKDCARYLQSNTNTVPDLFTHASAAQLVASDAIEMAVLSSTQHPHIVQVYACLADMIEDSPPRPPGSSMSLPRFRRALTQDANHAASCSLIVMEYMDGGTLRQALKRGTFHRRVGPNSMAVDLTSCVTALREIALAVQYLHSRNLLHCDVKPENVLLKSDPSRALGFVCKLADFGLVKMLRGSKQYIRNRSGTGTLTHLAPEALIAGARLTTAVDAYGLGILMYEIYTGQGAYPGLKPDALITQVLRGGQRPQFPDGTPGRYVRLASRCWSMDPGLRPSMAEVLRELEAILPELPESVLSDPRPAGGALWGWRGGPGAAAAAAAARAEAAAARAEAAAAGAGLAFSVGMPPAAARNDAGARPAAG</sequence>
<dbReference type="Gene3D" id="1.10.510.10">
    <property type="entry name" value="Transferase(Phosphotransferase) domain 1"/>
    <property type="match status" value="1"/>
</dbReference>
<dbReference type="SUPFAM" id="SSF56112">
    <property type="entry name" value="Protein kinase-like (PK-like)"/>
    <property type="match status" value="1"/>
</dbReference>
<dbReference type="GO" id="GO:0005524">
    <property type="term" value="F:ATP binding"/>
    <property type="evidence" value="ECO:0007669"/>
    <property type="project" value="InterPro"/>
</dbReference>
<dbReference type="PROSITE" id="PS00108">
    <property type="entry name" value="PROTEIN_KINASE_ST"/>
    <property type="match status" value="1"/>
</dbReference>
<dbReference type="InterPro" id="IPR008271">
    <property type="entry name" value="Ser/Thr_kinase_AS"/>
</dbReference>
<dbReference type="AlphaFoldDB" id="A0A2V0NV65"/>
<evidence type="ECO:0000259" key="2">
    <source>
        <dbReference type="PROSITE" id="PS50011"/>
    </source>
</evidence>
<evidence type="ECO:0000313" key="3">
    <source>
        <dbReference type="EMBL" id="GBF88715.1"/>
    </source>
</evidence>
<gene>
    <name evidence="3" type="ORF">Rsub_01614</name>
</gene>
<reference evidence="3 4" key="1">
    <citation type="journal article" date="2018" name="Sci. Rep.">
        <title>Raphidocelis subcapitata (=Pseudokirchneriella subcapitata) provides an insight into genome evolution and environmental adaptations in the Sphaeropleales.</title>
        <authorList>
            <person name="Suzuki S."/>
            <person name="Yamaguchi H."/>
            <person name="Nakajima N."/>
            <person name="Kawachi M."/>
        </authorList>
    </citation>
    <scope>NUCLEOTIDE SEQUENCE [LARGE SCALE GENOMIC DNA]</scope>
    <source>
        <strain evidence="3 4">NIES-35</strain>
    </source>
</reference>
<accession>A0A2V0NV65</accession>
<evidence type="ECO:0000313" key="4">
    <source>
        <dbReference type="Proteomes" id="UP000247498"/>
    </source>
</evidence>
<dbReference type="Proteomes" id="UP000247498">
    <property type="component" value="Unassembled WGS sequence"/>
</dbReference>
<keyword evidence="4" id="KW-1185">Reference proteome</keyword>
<dbReference type="STRING" id="307507.A0A2V0NV65"/>
<feature type="region of interest" description="Disordered" evidence="1">
    <location>
        <begin position="1"/>
        <end position="57"/>
    </location>
</feature>
<dbReference type="EMBL" id="BDRX01000006">
    <property type="protein sequence ID" value="GBF88715.1"/>
    <property type="molecule type" value="Genomic_DNA"/>
</dbReference>
<evidence type="ECO:0000256" key="1">
    <source>
        <dbReference type="SAM" id="MobiDB-lite"/>
    </source>
</evidence>
<dbReference type="PROSITE" id="PS50011">
    <property type="entry name" value="PROTEIN_KINASE_DOM"/>
    <property type="match status" value="1"/>
</dbReference>
<dbReference type="OrthoDB" id="543250at2759"/>
<organism evidence="3 4">
    <name type="scientific">Raphidocelis subcapitata</name>
    <dbReference type="NCBI Taxonomy" id="307507"/>
    <lineage>
        <taxon>Eukaryota</taxon>
        <taxon>Viridiplantae</taxon>
        <taxon>Chlorophyta</taxon>
        <taxon>core chlorophytes</taxon>
        <taxon>Chlorophyceae</taxon>
        <taxon>CS clade</taxon>
        <taxon>Sphaeropleales</taxon>
        <taxon>Selenastraceae</taxon>
        <taxon>Raphidocelis</taxon>
    </lineage>
</organism>
<dbReference type="InterPro" id="IPR001245">
    <property type="entry name" value="Ser-Thr/Tyr_kinase_cat_dom"/>
</dbReference>
<protein>
    <recommendedName>
        <fullName evidence="2">Protein kinase domain-containing protein</fullName>
    </recommendedName>
</protein>
<comment type="caution">
    <text evidence="3">The sequence shown here is derived from an EMBL/GenBank/DDBJ whole genome shotgun (WGS) entry which is preliminary data.</text>
</comment>
<dbReference type="InterPro" id="IPR051681">
    <property type="entry name" value="Ser/Thr_Kinases-Pseudokinases"/>
</dbReference>
<name>A0A2V0NV65_9CHLO</name>
<dbReference type="GO" id="GO:0004674">
    <property type="term" value="F:protein serine/threonine kinase activity"/>
    <property type="evidence" value="ECO:0007669"/>
    <property type="project" value="TreeGrafter"/>
</dbReference>
<dbReference type="SMART" id="SM00220">
    <property type="entry name" value="S_TKc"/>
    <property type="match status" value="1"/>
</dbReference>
<dbReference type="PANTHER" id="PTHR44329">
    <property type="entry name" value="SERINE/THREONINE-PROTEIN KINASE TNNI3K-RELATED"/>
    <property type="match status" value="1"/>
</dbReference>
<dbReference type="InterPro" id="IPR029016">
    <property type="entry name" value="GAF-like_dom_sf"/>
</dbReference>
<dbReference type="Pfam" id="PF07714">
    <property type="entry name" value="PK_Tyr_Ser-Thr"/>
    <property type="match status" value="1"/>
</dbReference>
<feature type="domain" description="Protein kinase" evidence="2">
    <location>
        <begin position="325"/>
        <end position="689"/>
    </location>
</feature>
<proteinExistence type="predicted"/>
<feature type="compositionally biased region" description="Pro residues" evidence="1">
    <location>
        <begin position="74"/>
        <end position="84"/>
    </location>
</feature>
<dbReference type="PANTHER" id="PTHR44329:SF214">
    <property type="entry name" value="PROTEIN KINASE DOMAIN-CONTAINING PROTEIN"/>
    <property type="match status" value="1"/>
</dbReference>
<dbReference type="Gene3D" id="3.30.450.40">
    <property type="match status" value="1"/>
</dbReference>